<organism evidence="3 4">
    <name type="scientific">Candidatus Colimorpha enterica</name>
    <dbReference type="NCBI Taxonomy" id="3083063"/>
    <lineage>
        <taxon>Bacteria</taxon>
        <taxon>Pseudomonadati</taxon>
        <taxon>Bacteroidota</taxon>
        <taxon>Bacteroidia</taxon>
        <taxon>Bacteroidales</taxon>
        <taxon>Candidatus Colimorpha</taxon>
    </lineage>
</organism>
<protein>
    <submittedName>
        <fullName evidence="3">Glucose 1-dehydrogenase</fullName>
        <ecNumber evidence="3">1.1.1.47</ecNumber>
    </submittedName>
</protein>
<dbReference type="PANTHER" id="PTHR42760:SF40">
    <property type="entry name" value="3-OXOACYL-[ACYL-CARRIER-PROTEIN] REDUCTASE, CHLOROPLASTIC"/>
    <property type="match status" value="1"/>
</dbReference>
<sequence length="244" mass="25367">MNRTAIVTGGAGGIGAAVCQRLARDGINVVIAFRSSEEKAVHLAEEIRKSGGNAEAIKADVSATDDVKNLFSRTCETFGSIDVLVCNAGVAAQAVLNDVSDGDYDRLMSVNMGGVFRCCREAVPYMLKNHSGSIINISSMWGICGASCETVYSASKAAVIGFTKALAKELGPSGIRVNCIAPGVIDTGMNSHLSEDDMRVLADETPLCRIGKPEEVAAAVSFLASDDSSFVTGQTLCVDGGFAT</sequence>
<dbReference type="Pfam" id="PF13561">
    <property type="entry name" value="adh_short_C2"/>
    <property type="match status" value="1"/>
</dbReference>
<evidence type="ECO:0000256" key="1">
    <source>
        <dbReference type="ARBA" id="ARBA00006484"/>
    </source>
</evidence>
<dbReference type="NCBIfam" id="NF047420">
    <property type="entry name" value="EF_P_mod_YmfI"/>
    <property type="match status" value="1"/>
</dbReference>
<dbReference type="InterPro" id="IPR002347">
    <property type="entry name" value="SDR_fam"/>
</dbReference>
<dbReference type="Gene3D" id="3.40.50.720">
    <property type="entry name" value="NAD(P)-binding Rossmann-like Domain"/>
    <property type="match status" value="1"/>
</dbReference>
<dbReference type="PROSITE" id="PS00061">
    <property type="entry name" value="ADH_SHORT"/>
    <property type="match status" value="1"/>
</dbReference>
<comment type="caution">
    <text evidence="3">The sequence shown here is derived from an EMBL/GenBank/DDBJ whole genome shotgun (WGS) entry which is preliminary data.</text>
</comment>
<dbReference type="Proteomes" id="UP001139365">
    <property type="component" value="Unassembled WGS sequence"/>
</dbReference>
<comment type="similarity">
    <text evidence="1">Belongs to the short-chain dehydrogenases/reductases (SDR) family.</text>
</comment>
<name>A0AAE3FGI4_9BACT</name>
<evidence type="ECO:0000313" key="3">
    <source>
        <dbReference type="EMBL" id="MCI5755454.1"/>
    </source>
</evidence>
<dbReference type="NCBIfam" id="NF005559">
    <property type="entry name" value="PRK07231.1"/>
    <property type="match status" value="1"/>
</dbReference>
<gene>
    <name evidence="3" type="ORF">MR241_04080</name>
</gene>
<dbReference type="EMBL" id="JALEMU010000067">
    <property type="protein sequence ID" value="MCI5755454.1"/>
    <property type="molecule type" value="Genomic_DNA"/>
</dbReference>
<dbReference type="AlphaFoldDB" id="A0AAE3FGI4"/>
<dbReference type="GO" id="GO:0047936">
    <property type="term" value="F:glucose 1-dehydrogenase [NAD(P)+] activity"/>
    <property type="evidence" value="ECO:0007669"/>
    <property type="project" value="UniProtKB-EC"/>
</dbReference>
<evidence type="ECO:0000313" key="4">
    <source>
        <dbReference type="Proteomes" id="UP001139365"/>
    </source>
</evidence>
<accession>A0AAE3FGI4</accession>
<dbReference type="PRINTS" id="PR00081">
    <property type="entry name" value="GDHRDH"/>
</dbReference>
<keyword evidence="2 3" id="KW-0560">Oxidoreductase</keyword>
<dbReference type="SUPFAM" id="SSF51735">
    <property type="entry name" value="NAD(P)-binding Rossmann-fold domains"/>
    <property type="match status" value="1"/>
</dbReference>
<dbReference type="NCBIfam" id="NF009466">
    <property type="entry name" value="PRK12826.1-2"/>
    <property type="match status" value="1"/>
</dbReference>
<dbReference type="InterPro" id="IPR036291">
    <property type="entry name" value="NAD(P)-bd_dom_sf"/>
</dbReference>
<dbReference type="GO" id="GO:0030497">
    <property type="term" value="P:fatty acid elongation"/>
    <property type="evidence" value="ECO:0007669"/>
    <property type="project" value="TreeGrafter"/>
</dbReference>
<dbReference type="FunFam" id="3.40.50.720:FF:000173">
    <property type="entry name" value="3-oxoacyl-[acyl-carrier protein] reductase"/>
    <property type="match status" value="1"/>
</dbReference>
<evidence type="ECO:0000256" key="2">
    <source>
        <dbReference type="ARBA" id="ARBA00023002"/>
    </source>
</evidence>
<dbReference type="InterPro" id="IPR020904">
    <property type="entry name" value="Sc_DH/Rdtase_CS"/>
</dbReference>
<dbReference type="PRINTS" id="PR00080">
    <property type="entry name" value="SDRFAMILY"/>
</dbReference>
<dbReference type="PANTHER" id="PTHR42760">
    <property type="entry name" value="SHORT-CHAIN DEHYDROGENASES/REDUCTASES FAMILY MEMBER"/>
    <property type="match status" value="1"/>
</dbReference>
<dbReference type="EC" id="1.1.1.47" evidence="3"/>
<reference evidence="3 4" key="1">
    <citation type="submission" date="2022-03" db="EMBL/GenBank/DDBJ databases">
        <title>Metagenome-assembled genomes from swine fecal metagenomes.</title>
        <authorList>
            <person name="Holman D.B."/>
            <person name="Kommadath A."/>
        </authorList>
    </citation>
    <scope>NUCLEOTIDE SEQUENCE [LARGE SCALE GENOMIC DNA]</scope>
    <source>
        <strain evidence="3">SUG147</strain>
    </source>
</reference>
<proteinExistence type="inferred from homology"/>